<organism evidence="1 2">
    <name type="scientific">Fusarium flagelliforme</name>
    <dbReference type="NCBI Taxonomy" id="2675880"/>
    <lineage>
        <taxon>Eukaryota</taxon>
        <taxon>Fungi</taxon>
        <taxon>Dikarya</taxon>
        <taxon>Ascomycota</taxon>
        <taxon>Pezizomycotina</taxon>
        <taxon>Sordariomycetes</taxon>
        <taxon>Hypocreomycetidae</taxon>
        <taxon>Hypocreales</taxon>
        <taxon>Nectriaceae</taxon>
        <taxon>Fusarium</taxon>
        <taxon>Fusarium incarnatum-equiseti species complex</taxon>
    </lineage>
</organism>
<evidence type="ECO:0000313" key="2">
    <source>
        <dbReference type="Proteomes" id="UP000265631"/>
    </source>
</evidence>
<evidence type="ECO:0000313" key="1">
    <source>
        <dbReference type="EMBL" id="RFN49412.1"/>
    </source>
</evidence>
<protein>
    <submittedName>
        <fullName evidence="1">Uncharacterized protein</fullName>
    </submittedName>
</protein>
<gene>
    <name evidence="1" type="ORF">FIE12Z_6307</name>
</gene>
<keyword evidence="2" id="KW-1185">Reference proteome</keyword>
<comment type="caution">
    <text evidence="1">The sequence shown here is derived from an EMBL/GenBank/DDBJ whole genome shotgun (WGS) entry which is preliminary data.</text>
</comment>
<accession>A0A395MNC3</accession>
<reference evidence="1 2" key="1">
    <citation type="journal article" date="2018" name="PLoS Pathog.">
        <title>Evolution of structural diversity of trichothecenes, a family of toxins produced by plant pathogenic and entomopathogenic fungi.</title>
        <authorList>
            <person name="Proctor R.H."/>
            <person name="McCormick S.P."/>
            <person name="Kim H.S."/>
            <person name="Cardoza R.E."/>
            <person name="Stanley A.M."/>
            <person name="Lindo L."/>
            <person name="Kelly A."/>
            <person name="Brown D.W."/>
            <person name="Lee T."/>
            <person name="Vaughan M.M."/>
            <person name="Alexander N.J."/>
            <person name="Busman M."/>
            <person name="Gutierrez S."/>
        </authorList>
    </citation>
    <scope>NUCLEOTIDE SEQUENCE [LARGE SCALE GENOMIC DNA]</scope>
    <source>
        <strain evidence="1 2">NRRL 13405</strain>
    </source>
</reference>
<name>A0A395MNC3_9HYPO</name>
<dbReference type="OrthoDB" id="5079476at2759"/>
<sequence length="272" mass="31450">MSIPEQQQRQLFPNLPPLNDPGRVLLSEVRRFFHENLLGYPMKIPEAARVFVWAEFVIVFVPDDGYIPTDREALMDQAIRPHISDTNTLGQLLTARTCFIISNSSSLVNFAGHIRRIRPRSVYIQLSVFDHDEFGAAERMVTWEQTVFPHGYHEGARSHLANWACGVRLLASHCRLNVRFAFQVPYRDYAALREETEALRMTSVDCLIPVLYWEQWVRVPYPDLNCSMAGKAITSKTNHFVHIITQAQSNEMVRHGTRLCFGFWTLIEYEPQ</sequence>
<dbReference type="Proteomes" id="UP000265631">
    <property type="component" value="Unassembled WGS sequence"/>
</dbReference>
<dbReference type="EMBL" id="PXXK01000178">
    <property type="protein sequence ID" value="RFN49412.1"/>
    <property type="molecule type" value="Genomic_DNA"/>
</dbReference>
<proteinExistence type="predicted"/>
<dbReference type="AlphaFoldDB" id="A0A395MNC3"/>